<dbReference type="AlphaFoldDB" id="A0AAD4VD44"/>
<accession>A0AAD4VD44</accession>
<evidence type="ECO:0000313" key="1">
    <source>
        <dbReference type="EMBL" id="KAI5322318.1"/>
    </source>
</evidence>
<keyword evidence="2" id="KW-1185">Reference proteome</keyword>
<organism evidence="1 2">
    <name type="scientific">Prunus dulcis</name>
    <name type="common">Almond</name>
    <name type="synonym">Amygdalus dulcis</name>
    <dbReference type="NCBI Taxonomy" id="3755"/>
    <lineage>
        <taxon>Eukaryota</taxon>
        <taxon>Viridiplantae</taxon>
        <taxon>Streptophyta</taxon>
        <taxon>Embryophyta</taxon>
        <taxon>Tracheophyta</taxon>
        <taxon>Spermatophyta</taxon>
        <taxon>Magnoliopsida</taxon>
        <taxon>eudicotyledons</taxon>
        <taxon>Gunneridae</taxon>
        <taxon>Pentapetalae</taxon>
        <taxon>rosids</taxon>
        <taxon>fabids</taxon>
        <taxon>Rosales</taxon>
        <taxon>Rosaceae</taxon>
        <taxon>Amygdaloideae</taxon>
        <taxon>Amygdaleae</taxon>
        <taxon>Prunus</taxon>
    </lineage>
</organism>
<name>A0AAD4VD44_PRUDU</name>
<protein>
    <submittedName>
        <fullName evidence="1">Uncharacterized protein</fullName>
    </submittedName>
</protein>
<proteinExistence type="predicted"/>
<comment type="caution">
    <text evidence="1">The sequence shown here is derived from an EMBL/GenBank/DDBJ whole genome shotgun (WGS) entry which is preliminary data.</text>
</comment>
<dbReference type="EMBL" id="JAJFAZ020000006">
    <property type="protein sequence ID" value="KAI5322318.1"/>
    <property type="molecule type" value="Genomic_DNA"/>
</dbReference>
<reference evidence="1 2" key="1">
    <citation type="journal article" date="2022" name="G3 (Bethesda)">
        <title>Whole-genome sequence and methylome profiling of the almond [Prunus dulcis (Mill.) D.A. Webb] cultivar 'Nonpareil'.</title>
        <authorList>
            <person name="D'Amico-Willman K.M."/>
            <person name="Ouma W.Z."/>
            <person name="Meulia T."/>
            <person name="Sideli G.M."/>
            <person name="Gradziel T.M."/>
            <person name="Fresnedo-Ramirez J."/>
        </authorList>
    </citation>
    <scope>NUCLEOTIDE SEQUENCE [LARGE SCALE GENOMIC DNA]</scope>
    <source>
        <strain evidence="1">Clone GOH B32 T37-40</strain>
    </source>
</reference>
<gene>
    <name evidence="1" type="ORF">L3X38_031390</name>
</gene>
<evidence type="ECO:0000313" key="2">
    <source>
        <dbReference type="Proteomes" id="UP001054821"/>
    </source>
</evidence>
<dbReference type="Proteomes" id="UP001054821">
    <property type="component" value="Chromosome 6"/>
</dbReference>
<sequence length="116" mass="13193">MSICRVDSMCKKYDKYDIEKQRDLNPYGDDAFPRLCAHVNYKILTTDQILIGGGIFYLKNPSRKIIFNVNSKEPEGTGACRRELEVVESQNVDNTASVSENNKTVVERYPGLTVKK</sequence>